<evidence type="ECO:0008006" key="4">
    <source>
        <dbReference type="Google" id="ProtNLM"/>
    </source>
</evidence>
<proteinExistence type="predicted"/>
<reference evidence="2" key="1">
    <citation type="submission" date="2017-08" db="EMBL/GenBank/DDBJ databases">
        <authorList>
            <person name="Polle J.E."/>
            <person name="Barry K."/>
            <person name="Cushman J."/>
            <person name="Schmutz J."/>
            <person name="Tran D."/>
            <person name="Hathwaick L.T."/>
            <person name="Yim W.C."/>
            <person name="Jenkins J."/>
            <person name="Mckie-Krisberg Z.M."/>
            <person name="Prochnik S."/>
            <person name="Lindquist E."/>
            <person name="Dockter R.B."/>
            <person name="Adam C."/>
            <person name="Molina H."/>
            <person name="Bunkerborg J."/>
            <person name="Jin E."/>
            <person name="Buchheim M."/>
            <person name="Magnuson J."/>
        </authorList>
    </citation>
    <scope>NUCLEOTIDE SEQUENCE</scope>
    <source>
        <strain evidence="2">CCAP 19/18</strain>
    </source>
</reference>
<name>A0ABQ7FY22_DUNSA</name>
<dbReference type="EMBL" id="MU070544">
    <property type="protein sequence ID" value="KAF5827268.1"/>
    <property type="molecule type" value="Genomic_DNA"/>
</dbReference>
<evidence type="ECO:0000313" key="3">
    <source>
        <dbReference type="Proteomes" id="UP000815325"/>
    </source>
</evidence>
<gene>
    <name evidence="2" type="ORF">DUNSADRAFT_1013</name>
</gene>
<keyword evidence="3" id="KW-1185">Reference proteome</keyword>
<dbReference type="Proteomes" id="UP000815325">
    <property type="component" value="Unassembled WGS sequence"/>
</dbReference>
<organism evidence="2 3">
    <name type="scientific">Dunaliella salina</name>
    <name type="common">Green alga</name>
    <name type="synonym">Protococcus salinus</name>
    <dbReference type="NCBI Taxonomy" id="3046"/>
    <lineage>
        <taxon>Eukaryota</taxon>
        <taxon>Viridiplantae</taxon>
        <taxon>Chlorophyta</taxon>
        <taxon>core chlorophytes</taxon>
        <taxon>Chlorophyceae</taxon>
        <taxon>CS clade</taxon>
        <taxon>Chlamydomonadales</taxon>
        <taxon>Dunaliellaceae</taxon>
        <taxon>Dunaliella</taxon>
    </lineage>
</organism>
<evidence type="ECO:0000313" key="2">
    <source>
        <dbReference type="EMBL" id="KAF5827268.1"/>
    </source>
</evidence>
<sequence length="87" mass="9671">MCSVVSSPTCAYRSPSLGGVLLVRRNSMPCRGRSRGSRHVTMLRSLPVHLSLSISGYTNLKQERRGAHPYHRYPLTSRRGCQGSGER</sequence>
<protein>
    <recommendedName>
        <fullName evidence="4">Encoded protein</fullName>
    </recommendedName>
</protein>
<evidence type="ECO:0000256" key="1">
    <source>
        <dbReference type="SAM" id="MobiDB-lite"/>
    </source>
</evidence>
<comment type="caution">
    <text evidence="2">The sequence shown here is derived from an EMBL/GenBank/DDBJ whole genome shotgun (WGS) entry which is preliminary data.</text>
</comment>
<feature type="region of interest" description="Disordered" evidence="1">
    <location>
        <begin position="63"/>
        <end position="87"/>
    </location>
</feature>
<accession>A0ABQ7FY22</accession>